<feature type="region of interest" description="Disordered" evidence="1">
    <location>
        <begin position="22"/>
        <end position="54"/>
    </location>
</feature>
<accession>A0A098S8Q5</accession>
<reference evidence="3 4" key="1">
    <citation type="journal article" date="2014" name="Int. J. Syst. Evol. Microbiol.">
        <title>Phaeodactylibacter xiamenensis gen. nov., sp. nov., a member of the family Saprospiraceae isolated from the marine alga Phaeodactylum tricornutum.</title>
        <authorList>
            <person name="Chen Z.Jr."/>
            <person name="Lei X."/>
            <person name="Lai Q."/>
            <person name="Li Y."/>
            <person name="Zhang B."/>
            <person name="Zhang J."/>
            <person name="Zhang H."/>
            <person name="Yang L."/>
            <person name="Zheng W."/>
            <person name="Tian Y."/>
            <person name="Yu Z."/>
            <person name="Xu H.Jr."/>
            <person name="Zheng T."/>
        </authorList>
    </citation>
    <scope>NUCLEOTIDE SEQUENCE [LARGE SCALE GENOMIC DNA]</scope>
    <source>
        <strain evidence="3 4">KD52</strain>
    </source>
</reference>
<gene>
    <name evidence="3" type="ORF">IX84_11655</name>
</gene>
<dbReference type="Proteomes" id="UP000029736">
    <property type="component" value="Unassembled WGS sequence"/>
</dbReference>
<dbReference type="Gene3D" id="1.25.40.10">
    <property type="entry name" value="Tetratricopeptide repeat domain"/>
    <property type="match status" value="1"/>
</dbReference>
<dbReference type="PROSITE" id="PS51257">
    <property type="entry name" value="PROKAR_LIPOPROTEIN"/>
    <property type="match status" value="1"/>
</dbReference>
<feature type="signal peptide" evidence="2">
    <location>
        <begin position="1"/>
        <end position="22"/>
    </location>
</feature>
<dbReference type="AlphaFoldDB" id="A0A098S8Q5"/>
<evidence type="ECO:0000313" key="4">
    <source>
        <dbReference type="Proteomes" id="UP000029736"/>
    </source>
</evidence>
<evidence type="ECO:0000256" key="1">
    <source>
        <dbReference type="SAM" id="MobiDB-lite"/>
    </source>
</evidence>
<keyword evidence="2" id="KW-0732">Signal</keyword>
<feature type="compositionally biased region" description="Low complexity" evidence="1">
    <location>
        <begin position="22"/>
        <end position="33"/>
    </location>
</feature>
<comment type="caution">
    <text evidence="3">The sequence shown here is derived from an EMBL/GenBank/DDBJ whole genome shotgun (WGS) entry which is preliminary data.</text>
</comment>
<name>A0A098S8Q5_9BACT</name>
<evidence type="ECO:0000313" key="3">
    <source>
        <dbReference type="EMBL" id="KGE88043.1"/>
    </source>
</evidence>
<sequence length="474" mass="54729">MNQRWWAFAALLLIAACTPKTTEPVTETTTEVPAPTPEPEEDLSPCPKFRDAPSPDDAETNYVLYRDFLRAGDWDQAFALWKKVYAVAPAADGQRNTVYADGIRFYEYFISQTQDEALQSAYVDTIFSIYDEIDRCYPEGGYIQGRKAFDLFYKYRDRASKEEIYSMFKSAIDQDSLDAPDFVVNPMASLLVDLYDAGQIEQEEAYHYQGILRAMIEKGLEDCKGTACERWQIIEEYTPVRLEYFETVKGFYPCDYYMDKYYPDFEANPTDCDVVRTVYSRLKFAECSTDDERMKQLIRIGNENCRPEAGKADSAYIYLREAEYAKAIVAFEKAIEEEESVEKQAKYALNNAKIYEVHLRNFPKARQWAERAAEIRGDWGEPYILIGRLYASSGPLCGPGRGWDSQIVTWPAIDAWQKAKQVDPSVSEEANKFIGRYRQYMPNREDVFIRNLKAGESFFVPCWIQRSTVIRTAD</sequence>
<evidence type="ECO:0008006" key="5">
    <source>
        <dbReference type="Google" id="ProtNLM"/>
    </source>
</evidence>
<dbReference type="InterPro" id="IPR011990">
    <property type="entry name" value="TPR-like_helical_dom_sf"/>
</dbReference>
<dbReference type="STRING" id="1524460.IX84_11655"/>
<dbReference type="SUPFAM" id="SSF48452">
    <property type="entry name" value="TPR-like"/>
    <property type="match status" value="1"/>
</dbReference>
<protein>
    <recommendedName>
        <fullName evidence="5">Tetratricopeptide repeat protein</fullName>
    </recommendedName>
</protein>
<proteinExistence type="predicted"/>
<evidence type="ECO:0000256" key="2">
    <source>
        <dbReference type="SAM" id="SignalP"/>
    </source>
</evidence>
<dbReference type="EMBL" id="JPOS01000026">
    <property type="protein sequence ID" value="KGE88043.1"/>
    <property type="molecule type" value="Genomic_DNA"/>
</dbReference>
<keyword evidence="4" id="KW-1185">Reference proteome</keyword>
<organism evidence="3 4">
    <name type="scientific">Phaeodactylibacter xiamenensis</name>
    <dbReference type="NCBI Taxonomy" id="1524460"/>
    <lineage>
        <taxon>Bacteria</taxon>
        <taxon>Pseudomonadati</taxon>
        <taxon>Bacteroidota</taxon>
        <taxon>Saprospiria</taxon>
        <taxon>Saprospirales</taxon>
        <taxon>Haliscomenobacteraceae</taxon>
        <taxon>Phaeodactylibacter</taxon>
    </lineage>
</organism>
<feature type="chain" id="PRO_5001939967" description="Tetratricopeptide repeat protein" evidence="2">
    <location>
        <begin position="23"/>
        <end position="474"/>
    </location>
</feature>